<dbReference type="InterPro" id="IPR019775">
    <property type="entry name" value="WD40_repeat_CS"/>
</dbReference>
<dbReference type="InterPro" id="IPR036322">
    <property type="entry name" value="WD40_repeat_dom_sf"/>
</dbReference>
<dbReference type="CDD" id="cd00200">
    <property type="entry name" value="WD40"/>
    <property type="match status" value="2"/>
</dbReference>
<evidence type="ECO:0000313" key="4">
    <source>
        <dbReference type="EMBL" id="BAL59724.1"/>
    </source>
</evidence>
<feature type="repeat" description="WD" evidence="3">
    <location>
        <begin position="84"/>
        <end position="125"/>
    </location>
</feature>
<feature type="repeat" description="WD" evidence="3">
    <location>
        <begin position="253"/>
        <end position="296"/>
    </location>
</feature>
<dbReference type="SMART" id="SM00320">
    <property type="entry name" value="WD40"/>
    <property type="match status" value="12"/>
</dbReference>
<dbReference type="InterPro" id="IPR015943">
    <property type="entry name" value="WD40/YVTN_repeat-like_dom_sf"/>
</dbReference>
<accession>H5SVU1</accession>
<evidence type="ECO:0000256" key="3">
    <source>
        <dbReference type="PROSITE-ProRule" id="PRU00221"/>
    </source>
</evidence>
<dbReference type="InterPro" id="IPR001680">
    <property type="entry name" value="WD40_rpt"/>
</dbReference>
<feature type="repeat" description="WD" evidence="3">
    <location>
        <begin position="550"/>
        <end position="593"/>
    </location>
</feature>
<keyword evidence="2" id="KW-0677">Repeat</keyword>
<feature type="repeat" description="WD" evidence="3">
    <location>
        <begin position="428"/>
        <end position="459"/>
    </location>
</feature>
<feature type="repeat" description="WD" evidence="3">
    <location>
        <begin position="470"/>
        <end position="510"/>
    </location>
</feature>
<dbReference type="PRINTS" id="PR00320">
    <property type="entry name" value="GPROTEINBRPT"/>
</dbReference>
<organism evidence="4">
    <name type="scientific">Acetithermum autotrophicum</name>
    <dbReference type="NCBI Taxonomy" id="1446466"/>
    <lineage>
        <taxon>Bacteria</taxon>
        <taxon>Candidatus Bipolaricaulota</taxon>
        <taxon>Candidatus Acetithermum</taxon>
    </lineage>
</organism>
<feature type="repeat" description="WD" evidence="3">
    <location>
        <begin position="297"/>
        <end position="338"/>
    </location>
</feature>
<dbReference type="EMBL" id="AP011803">
    <property type="protein sequence ID" value="BAL59724.1"/>
    <property type="molecule type" value="Genomic_DNA"/>
</dbReference>
<name>H5SVU1_ACEAU</name>
<dbReference type="InterPro" id="IPR020472">
    <property type="entry name" value="WD40_PAC1"/>
</dbReference>
<dbReference type="PROSITE" id="PS00678">
    <property type="entry name" value="WD_REPEATS_1"/>
    <property type="match status" value="2"/>
</dbReference>
<sequence>MSNGIKLGLISLVVLLMSLPLEVPIKKLEKEGSLTPTPDTLWYKTYLTGKSMALSPDGDLLAAPEGFNGIAVFNRNDGQRVRTLKGHTAPVNTVAFVPNGELLASGSDDKTIRLWRLSDGSEAYRIDAKDRVLLVTFSPKGRRLASIPGGAPSVLIWDVNTRSLERVFSYVPIGAFSQLAFSPDGNFLAFTTLIGTVEIWDVITGSRSYVLQGHRDISTAVAFSPDGTVLASAGFDNTIRLWQWQAEREIQVLHGHEGPVMALAFSPDGKLLASGGGARDNTINVWDAQSGSLLKTLQGHQDSIRTLAFSPDGQYLVSGSRDGSIKVWNVATENAVRSIQGEAFPIYAVVYLPMRKLVAWSGNGPGVHLVWASDGNPVKVLAEEYRFITDLAFSGDGAWLAFTQRFTLSRGDTITLWNVAQNEFTATLRGHRGLVTAISFSADGERLASGSTDGVINLWHREDVSLLWSTQGHTRTVLDVAFSPNQEILASASATEIKLWSLKDGQEIRSFRGSGFVAFSPDGSLLATGGDNPFEVYLWRIMDGTLVRVLSRHSNTVQMGVFSPDGAWLATGSSGGDNTIKIWDVSTGSLLWSWRADESFLNSIAFSDDKGVLFSGGGDGLAAWKLE</sequence>
<feature type="repeat" description="WD" evidence="3">
    <location>
        <begin position="211"/>
        <end position="252"/>
    </location>
</feature>
<evidence type="ECO:0000256" key="2">
    <source>
        <dbReference type="ARBA" id="ARBA00022737"/>
    </source>
</evidence>
<dbReference type="SUPFAM" id="SSF50998">
    <property type="entry name" value="Quinoprotein alcohol dehydrogenase-like"/>
    <property type="match status" value="1"/>
</dbReference>
<dbReference type="PROSITE" id="PS50294">
    <property type="entry name" value="WD_REPEATS_REGION"/>
    <property type="match status" value="5"/>
</dbReference>
<keyword evidence="1 3" id="KW-0853">WD repeat</keyword>
<reference evidence="4" key="2">
    <citation type="journal article" date="2012" name="PLoS ONE">
        <title>A Deeply Branching Thermophilic Bacterium with an Ancient Acetyl-CoA Pathway Dominates a Subsurface Ecosystem.</title>
        <authorList>
            <person name="Takami H."/>
            <person name="Noguchi H."/>
            <person name="Takaki Y."/>
            <person name="Uchiyama I."/>
            <person name="Toyoda A."/>
            <person name="Nishi S."/>
            <person name="Chee G.-J."/>
            <person name="Arai W."/>
            <person name="Nunoura T."/>
            <person name="Itoh T."/>
            <person name="Hattori M."/>
            <person name="Takai K."/>
        </authorList>
    </citation>
    <scope>NUCLEOTIDE SEQUENCE</scope>
</reference>
<dbReference type="Gene3D" id="2.130.10.10">
    <property type="entry name" value="YVTN repeat-like/Quinoprotein amine dehydrogenase"/>
    <property type="match status" value="4"/>
</dbReference>
<dbReference type="AlphaFoldDB" id="H5SVU1"/>
<proteinExistence type="predicted"/>
<dbReference type="InterPro" id="IPR011047">
    <property type="entry name" value="Quinoprotein_ADH-like_sf"/>
</dbReference>
<dbReference type="PANTHER" id="PTHR19848">
    <property type="entry name" value="WD40 REPEAT PROTEIN"/>
    <property type="match status" value="1"/>
</dbReference>
<protein>
    <submittedName>
        <fullName evidence="4">WD-40 repeat-containing protein</fullName>
    </submittedName>
</protein>
<evidence type="ECO:0000256" key="1">
    <source>
        <dbReference type="ARBA" id="ARBA00022574"/>
    </source>
</evidence>
<reference evidence="4" key="1">
    <citation type="journal article" date="2005" name="Environ. Microbiol.">
        <title>Genetic and functional properties of uncultivated thermophilic crenarchaeotes from a subsurface gold mine as revealed by analysis of genome fragments.</title>
        <authorList>
            <person name="Nunoura T."/>
            <person name="Hirayama H."/>
            <person name="Takami H."/>
            <person name="Oida H."/>
            <person name="Nishi S."/>
            <person name="Shimamura S."/>
            <person name="Suzuki Y."/>
            <person name="Inagaki F."/>
            <person name="Takai K."/>
            <person name="Nealson K.H."/>
            <person name="Horikoshi K."/>
        </authorList>
    </citation>
    <scope>NUCLEOTIDE SEQUENCE</scope>
</reference>
<dbReference type="SUPFAM" id="SSF50978">
    <property type="entry name" value="WD40 repeat-like"/>
    <property type="match status" value="1"/>
</dbReference>
<gene>
    <name evidence="4" type="ORF">HGMM_OP4C360</name>
</gene>
<dbReference type="Pfam" id="PF00400">
    <property type="entry name" value="WD40"/>
    <property type="match status" value="8"/>
</dbReference>
<dbReference type="PANTHER" id="PTHR19848:SF8">
    <property type="entry name" value="F-BOX AND WD REPEAT DOMAIN CONTAINING 7"/>
    <property type="match status" value="1"/>
</dbReference>
<dbReference type="PROSITE" id="PS50082">
    <property type="entry name" value="WD_REPEATS_2"/>
    <property type="match status" value="7"/>
</dbReference>